<evidence type="ECO:0000313" key="1">
    <source>
        <dbReference type="EMBL" id="CAD7229525.1"/>
    </source>
</evidence>
<gene>
    <name evidence="1" type="ORF">CTOB1V02_LOCUS7394</name>
</gene>
<protein>
    <submittedName>
        <fullName evidence="1">Uncharacterized protein</fullName>
    </submittedName>
</protein>
<dbReference type="EMBL" id="OB662117">
    <property type="protein sequence ID" value="CAD7229525.1"/>
    <property type="molecule type" value="Genomic_DNA"/>
</dbReference>
<accession>A0A7R8ZMK0</accession>
<reference evidence="1" key="1">
    <citation type="submission" date="2020-11" db="EMBL/GenBank/DDBJ databases">
        <authorList>
            <person name="Tran Van P."/>
        </authorList>
    </citation>
    <scope>NUCLEOTIDE SEQUENCE</scope>
</reference>
<organism evidence="1">
    <name type="scientific">Cyprideis torosa</name>
    <dbReference type="NCBI Taxonomy" id="163714"/>
    <lineage>
        <taxon>Eukaryota</taxon>
        <taxon>Metazoa</taxon>
        <taxon>Ecdysozoa</taxon>
        <taxon>Arthropoda</taxon>
        <taxon>Crustacea</taxon>
        <taxon>Oligostraca</taxon>
        <taxon>Ostracoda</taxon>
        <taxon>Podocopa</taxon>
        <taxon>Podocopida</taxon>
        <taxon>Cytherocopina</taxon>
        <taxon>Cytheroidea</taxon>
        <taxon>Cytherideidae</taxon>
        <taxon>Cyprideis</taxon>
    </lineage>
</organism>
<dbReference type="AlphaFoldDB" id="A0A7R8ZMK0"/>
<sequence>MAHHRVQSAGPHESKLCCYCGQNGVFLVAWMWITFSLVVIAACSYWLWLVNNHDGNRYRSTDPVLGGTADFYSFSTDTLRILLGCFIGDTILNCLVSFILLYGAYEVNIQFPFFISSGYPSHEASHLMRLPIS</sequence>
<proteinExistence type="predicted"/>
<name>A0A7R8ZMK0_9CRUS</name>